<dbReference type="PRINTS" id="PR01270">
    <property type="entry name" value="HDASUPER"/>
</dbReference>
<dbReference type="HOGENOM" id="CLU_007727_1_0_5"/>
<gene>
    <name evidence="4" type="ordered locus">Hbal_0907</name>
</gene>
<accession>C6XQJ5</accession>
<dbReference type="InterPro" id="IPR023696">
    <property type="entry name" value="Ureohydrolase_dom_sf"/>
</dbReference>
<dbReference type="AlphaFoldDB" id="C6XQJ5"/>
<dbReference type="SUPFAM" id="SSF52768">
    <property type="entry name" value="Arginase/deacetylase"/>
    <property type="match status" value="1"/>
</dbReference>
<dbReference type="CDD" id="cd09993">
    <property type="entry name" value="HDAC_classIV"/>
    <property type="match status" value="1"/>
</dbReference>
<dbReference type="GO" id="GO:0040029">
    <property type="term" value="P:epigenetic regulation of gene expression"/>
    <property type="evidence" value="ECO:0007669"/>
    <property type="project" value="TreeGrafter"/>
</dbReference>
<dbReference type="Proteomes" id="UP000002745">
    <property type="component" value="Chromosome"/>
</dbReference>
<evidence type="ECO:0000259" key="3">
    <source>
        <dbReference type="Pfam" id="PF00850"/>
    </source>
</evidence>
<feature type="domain" description="Histone deacetylase" evidence="3">
    <location>
        <begin position="24"/>
        <end position="283"/>
    </location>
</feature>
<reference evidence="5" key="1">
    <citation type="journal article" date="2011" name="J. Bacteriol.">
        <title>Genome sequences of eight morphologically diverse alphaproteobacteria.</title>
        <authorList>
            <consortium name="US DOE Joint Genome Institute"/>
            <person name="Brown P.J."/>
            <person name="Kysela D.T."/>
            <person name="Buechlein A."/>
            <person name="Hemmerich C."/>
            <person name="Brun Y.V."/>
        </authorList>
    </citation>
    <scope>NUCLEOTIDE SEQUENCE [LARGE SCALE GENOMIC DNA]</scope>
    <source>
        <strain evidence="5">ATCC 49814 / DSM 5838 / IFAM 1418</strain>
    </source>
</reference>
<dbReference type="GO" id="GO:0004407">
    <property type="term" value="F:histone deacetylase activity"/>
    <property type="evidence" value="ECO:0007669"/>
    <property type="project" value="InterPro"/>
</dbReference>
<dbReference type="PANTHER" id="PTHR10625:SF19">
    <property type="entry name" value="HISTONE DEACETYLASE 12"/>
    <property type="match status" value="1"/>
</dbReference>
<dbReference type="eggNOG" id="COG0123">
    <property type="taxonomic scope" value="Bacteria"/>
</dbReference>
<organism evidence="4 5">
    <name type="scientific">Hirschia baltica (strain ATCC 49814 / DSM 5838 / IFAM 1418)</name>
    <dbReference type="NCBI Taxonomy" id="582402"/>
    <lineage>
        <taxon>Bacteria</taxon>
        <taxon>Pseudomonadati</taxon>
        <taxon>Pseudomonadota</taxon>
        <taxon>Alphaproteobacteria</taxon>
        <taxon>Hyphomonadales</taxon>
        <taxon>Hyphomonadaceae</taxon>
        <taxon>Hirschia</taxon>
    </lineage>
</organism>
<comment type="similarity">
    <text evidence="1">Belongs to the histone deacetylase family.</text>
</comment>
<dbReference type="InterPro" id="IPR037138">
    <property type="entry name" value="His_deacetylse_dom_sf"/>
</dbReference>
<dbReference type="KEGG" id="hba:Hbal_0907"/>
<dbReference type="InterPro" id="IPR023801">
    <property type="entry name" value="His_deacetylse_dom"/>
</dbReference>
<dbReference type="RefSeq" id="WP_015826751.1">
    <property type="nucleotide sequence ID" value="NC_012982.1"/>
</dbReference>
<protein>
    <submittedName>
        <fullName evidence="4">Histone deacetylase</fullName>
    </submittedName>
</protein>
<evidence type="ECO:0000256" key="1">
    <source>
        <dbReference type="ARBA" id="ARBA00005947"/>
    </source>
</evidence>
<dbReference type="OrthoDB" id="9808367at2"/>
<proteinExistence type="inferred from homology"/>
<dbReference type="InterPro" id="IPR044150">
    <property type="entry name" value="HDAC_classIV"/>
</dbReference>
<sequence>MLPIVHHPLYDASSVSDKHRFPMRKYSLLPLKLMEAGLAYPNSFHLPELASAEELSAAHSVQYVAAVLSGNLDRAAQKKLGFEWSIDVSNRARASAAGSLLAGKLALKHGAAANTAGGSHHAGYDYGAGFCVFNDVAVAVLNMLNAKLVERVLIVDLDVHHGDGSARIFANDQRVFTFSMHCEDNWPREKPPSDLDVGLAKGLEDEAYLAALKWSLCEALERSSPQIVFYNAGVDPHIEDRLGLLNLSDAGLQARDKWVANTCRDLGVPVVGVLGGGYSQSAEDVARRHVFMFEALNDIL</sequence>
<evidence type="ECO:0000313" key="4">
    <source>
        <dbReference type="EMBL" id="ACT58601.1"/>
    </source>
</evidence>
<dbReference type="Pfam" id="PF00850">
    <property type="entry name" value="Hist_deacetyl"/>
    <property type="match status" value="1"/>
</dbReference>
<evidence type="ECO:0000313" key="5">
    <source>
        <dbReference type="Proteomes" id="UP000002745"/>
    </source>
</evidence>
<dbReference type="EMBL" id="CP001678">
    <property type="protein sequence ID" value="ACT58601.1"/>
    <property type="molecule type" value="Genomic_DNA"/>
</dbReference>
<dbReference type="Gene3D" id="3.40.800.20">
    <property type="entry name" value="Histone deacetylase domain"/>
    <property type="match status" value="1"/>
</dbReference>
<evidence type="ECO:0000256" key="2">
    <source>
        <dbReference type="ARBA" id="ARBA00022801"/>
    </source>
</evidence>
<keyword evidence="2" id="KW-0378">Hydrolase</keyword>
<dbReference type="GO" id="GO:0016787">
    <property type="term" value="F:hydrolase activity"/>
    <property type="evidence" value="ECO:0007669"/>
    <property type="project" value="UniProtKB-KW"/>
</dbReference>
<dbReference type="PANTHER" id="PTHR10625">
    <property type="entry name" value="HISTONE DEACETYLASE HDAC1-RELATED"/>
    <property type="match status" value="1"/>
</dbReference>
<dbReference type="InterPro" id="IPR000286">
    <property type="entry name" value="HDACs"/>
</dbReference>
<keyword evidence="5" id="KW-1185">Reference proteome</keyword>
<dbReference type="STRING" id="582402.Hbal_0907"/>
<name>C6XQJ5_HIRBI</name>